<name>A0A852VIM2_9BACT</name>
<evidence type="ECO:0000313" key="2">
    <source>
        <dbReference type="Proteomes" id="UP000564385"/>
    </source>
</evidence>
<accession>A0A852VIM2</accession>
<reference evidence="1 2" key="1">
    <citation type="submission" date="2020-07" db="EMBL/GenBank/DDBJ databases">
        <title>Genomic Encyclopedia of Type Strains, Phase IV (KMG-V): Genome sequencing to study the core and pangenomes of soil and plant-associated prokaryotes.</title>
        <authorList>
            <person name="Whitman W."/>
        </authorList>
    </citation>
    <scope>NUCLEOTIDE SEQUENCE [LARGE SCALE GENOMIC DNA]</scope>
    <source>
        <strain evidence="1 2">M8UP22</strain>
    </source>
</reference>
<gene>
    <name evidence="1" type="ORF">HDF08_003582</name>
</gene>
<proteinExistence type="predicted"/>
<dbReference type="AlphaFoldDB" id="A0A852VIM2"/>
<dbReference type="Proteomes" id="UP000564385">
    <property type="component" value="Unassembled WGS sequence"/>
</dbReference>
<comment type="caution">
    <text evidence="1">The sequence shown here is derived from an EMBL/GenBank/DDBJ whole genome shotgun (WGS) entry which is preliminary data.</text>
</comment>
<sequence length="123" mass="13779">MTNSQYQSGDTSNDVLFRLDAIHPQPPLNYLIIAQSELEVQDVQNAPAISMSTFISETEQTQLLTRISIYSQRGESSEEIRLLYMNEVAYSTWKAMGKDPHVIGSQHRPPTTASLTFGVPFSD</sequence>
<dbReference type="EMBL" id="JACCCU010000002">
    <property type="protein sequence ID" value="NYF91480.1"/>
    <property type="molecule type" value="Genomic_DNA"/>
</dbReference>
<evidence type="ECO:0000313" key="1">
    <source>
        <dbReference type="EMBL" id="NYF91480.1"/>
    </source>
</evidence>
<protein>
    <submittedName>
        <fullName evidence="1">Uncharacterized protein</fullName>
    </submittedName>
</protein>
<organism evidence="1 2">
    <name type="scientific">Tunturiibacter lichenicola</name>
    <dbReference type="NCBI Taxonomy" id="2051959"/>
    <lineage>
        <taxon>Bacteria</taxon>
        <taxon>Pseudomonadati</taxon>
        <taxon>Acidobacteriota</taxon>
        <taxon>Terriglobia</taxon>
        <taxon>Terriglobales</taxon>
        <taxon>Acidobacteriaceae</taxon>
        <taxon>Tunturiibacter</taxon>
    </lineage>
</organism>